<dbReference type="InterPro" id="IPR012340">
    <property type="entry name" value="NA-bd_OB-fold"/>
</dbReference>
<dbReference type="Pfam" id="PF05958">
    <property type="entry name" value="tRNA_U5-meth_tr"/>
    <property type="match status" value="1"/>
</dbReference>
<dbReference type="Gene3D" id="2.40.50.140">
    <property type="entry name" value="Nucleic acid-binding proteins"/>
    <property type="match status" value="1"/>
</dbReference>
<feature type="binding site" evidence="6">
    <location>
        <position position="308"/>
    </location>
    <ligand>
        <name>S-adenosyl-L-methionine</name>
        <dbReference type="ChEBI" id="CHEBI:59789"/>
    </ligand>
</feature>
<dbReference type="Proteomes" id="UP000228751">
    <property type="component" value="Unassembled WGS sequence"/>
</dbReference>
<dbReference type="InterPro" id="IPR010280">
    <property type="entry name" value="U5_MeTrfase_fam"/>
</dbReference>
<dbReference type="AlphaFoldDB" id="A0A2G4RC52"/>
<reference evidence="7 8" key="1">
    <citation type="submission" date="2017-10" db="EMBL/GenBank/DDBJ databases">
        <title>Genomic analysis of the genus Acetobacter.</title>
        <authorList>
            <person name="Kim K.H."/>
            <person name="Chun B.H."/>
            <person name="Son A.R."/>
            <person name="Jeon C.O."/>
        </authorList>
    </citation>
    <scope>NUCLEOTIDE SEQUENCE [LARGE SCALE GENOMIC DNA]</scope>
    <source>
        <strain evidence="7 8">LHT 2458</strain>
    </source>
</reference>
<keyword evidence="3 6" id="KW-0808">Transferase</keyword>
<evidence type="ECO:0000256" key="1">
    <source>
        <dbReference type="ARBA" id="ARBA00022485"/>
    </source>
</evidence>
<dbReference type="PROSITE" id="PS51687">
    <property type="entry name" value="SAM_MT_RNA_M5U"/>
    <property type="match status" value="1"/>
</dbReference>
<dbReference type="Gene3D" id="3.40.50.150">
    <property type="entry name" value="Vaccinia Virus protein VP39"/>
    <property type="match status" value="1"/>
</dbReference>
<comment type="caution">
    <text evidence="7">The sequence shown here is derived from an EMBL/GenBank/DDBJ whole genome shotgun (WGS) entry which is preliminary data.</text>
</comment>
<dbReference type="InterPro" id="IPR029063">
    <property type="entry name" value="SAM-dependent_MTases_sf"/>
</dbReference>
<evidence type="ECO:0000256" key="6">
    <source>
        <dbReference type="PROSITE-ProRule" id="PRU01024"/>
    </source>
</evidence>
<keyword evidence="2 6" id="KW-0489">Methyltransferase</keyword>
<keyword evidence="8" id="KW-1185">Reference proteome</keyword>
<comment type="similarity">
    <text evidence="6">Belongs to the class I-like SAM-binding methyltransferase superfamily. RNA M5U methyltransferase family.</text>
</comment>
<evidence type="ECO:0000256" key="5">
    <source>
        <dbReference type="ARBA" id="ARBA00023014"/>
    </source>
</evidence>
<dbReference type="PANTHER" id="PTHR11061:SF49">
    <property type="entry name" value="23S RRNA (URACIL(1939)-C(5))-METHYLTRANSFERASE RLMD"/>
    <property type="match status" value="1"/>
</dbReference>
<dbReference type="EMBL" id="PEBQ01000108">
    <property type="protein sequence ID" value="PHY94144.1"/>
    <property type="molecule type" value="Genomic_DNA"/>
</dbReference>
<proteinExistence type="inferred from homology"/>
<dbReference type="GO" id="GO:0070041">
    <property type="term" value="F:rRNA (uridine-C5-)-methyltransferase activity"/>
    <property type="evidence" value="ECO:0007669"/>
    <property type="project" value="TreeGrafter"/>
</dbReference>
<dbReference type="RefSeq" id="WP_099541229.1">
    <property type="nucleotide sequence ID" value="NZ_PEBQ01000108.1"/>
</dbReference>
<accession>A0A2G4RC52</accession>
<dbReference type="PANTHER" id="PTHR11061">
    <property type="entry name" value="RNA M5U METHYLTRANSFERASE"/>
    <property type="match status" value="1"/>
</dbReference>
<keyword evidence="5" id="KW-0411">Iron-sulfur</keyword>
<keyword evidence="1" id="KW-0408">Iron</keyword>
<evidence type="ECO:0000313" key="8">
    <source>
        <dbReference type="Proteomes" id="UP000228751"/>
    </source>
</evidence>
<evidence type="ECO:0000313" key="7">
    <source>
        <dbReference type="EMBL" id="PHY94144.1"/>
    </source>
</evidence>
<keyword evidence="4 6" id="KW-0949">S-adenosyl-L-methionine</keyword>
<evidence type="ECO:0000256" key="3">
    <source>
        <dbReference type="ARBA" id="ARBA00022679"/>
    </source>
</evidence>
<dbReference type="GO" id="GO:0051539">
    <property type="term" value="F:4 iron, 4 sulfur cluster binding"/>
    <property type="evidence" value="ECO:0007669"/>
    <property type="project" value="UniProtKB-KW"/>
</dbReference>
<evidence type="ECO:0000256" key="2">
    <source>
        <dbReference type="ARBA" id="ARBA00022603"/>
    </source>
</evidence>
<feature type="binding site" evidence="6">
    <location>
        <position position="352"/>
    </location>
    <ligand>
        <name>S-adenosyl-L-methionine</name>
        <dbReference type="ChEBI" id="CHEBI:59789"/>
    </ligand>
</feature>
<evidence type="ECO:0000256" key="4">
    <source>
        <dbReference type="ARBA" id="ARBA00022691"/>
    </source>
</evidence>
<protein>
    <submittedName>
        <fullName evidence="7">23S rRNA methyltransferase</fullName>
    </submittedName>
</protein>
<organism evidence="7 8">
    <name type="scientific">Acetobacter pomorum</name>
    <dbReference type="NCBI Taxonomy" id="65959"/>
    <lineage>
        <taxon>Bacteria</taxon>
        <taxon>Pseudomonadati</taxon>
        <taxon>Pseudomonadota</taxon>
        <taxon>Alphaproteobacteria</taxon>
        <taxon>Acetobacterales</taxon>
        <taxon>Acetobacteraceae</taxon>
        <taxon>Acetobacter</taxon>
    </lineage>
</organism>
<name>A0A2G4RC52_9PROT</name>
<gene>
    <name evidence="7" type="ORF">CSR02_08020</name>
</gene>
<feature type="active site" description="Nucleophile" evidence="6">
    <location>
        <position position="378"/>
    </location>
</feature>
<sequence>MTETYDTDVLYLATQGDGAVLTPDGNKAYIPQTLAGERVRLTKNADGKWQLAQVLQPSPNRQTPPCTLFERCGGCTLQHIKPATILQWKKATVQHALQKAGFTNLPACSAQQVQQHTRRRADLAVRRQPDGIIIGLHARNSSTVTDLTSCIVLHPDIMKALSAFRATLRSLNAIRREANLHINLLDSGLDVLLQTDGPLTAPDRVRLAQLATDQHIPRISWQLIKDTGLPEVAAQSGSVYQTIASHQITPPPGTFLQATGESEIYIQEAVIKSLPAKLNRRDIITELYAGCGTFTFPLAERARVNAYEGYAPALDALKKASGGTRINAFCRDLNHQPVLAKEIAASAVVVLDPPHAGAKLQMRQIAQGQPTHIIYVSCNPAALAQDASLLAKAGYTVENVTVVDQFLWSTEIEAVCSFKRESSRRNRNGLSR</sequence>
<dbReference type="SUPFAM" id="SSF53335">
    <property type="entry name" value="S-adenosyl-L-methionine-dependent methyltransferases"/>
    <property type="match status" value="1"/>
</dbReference>
<keyword evidence="1" id="KW-0479">Metal-binding</keyword>
<feature type="binding site" evidence="6">
    <location>
        <position position="288"/>
    </location>
    <ligand>
        <name>S-adenosyl-L-methionine</name>
        <dbReference type="ChEBI" id="CHEBI:59789"/>
    </ligand>
</feature>
<dbReference type="Gene3D" id="2.40.50.1070">
    <property type="match status" value="1"/>
</dbReference>
<dbReference type="GO" id="GO:0070475">
    <property type="term" value="P:rRNA base methylation"/>
    <property type="evidence" value="ECO:0007669"/>
    <property type="project" value="TreeGrafter"/>
</dbReference>
<feature type="binding site" evidence="6">
    <location>
        <position position="257"/>
    </location>
    <ligand>
        <name>S-adenosyl-L-methionine</name>
        <dbReference type="ChEBI" id="CHEBI:59789"/>
    </ligand>
</feature>
<dbReference type="OrthoDB" id="9804590at2"/>
<keyword evidence="1" id="KW-0004">4Fe-4S</keyword>